<evidence type="ECO:0000313" key="2">
    <source>
        <dbReference type="Proteomes" id="UP001150581"/>
    </source>
</evidence>
<protein>
    <submittedName>
        <fullName evidence="1">Mannosyl-oligosaccharide alpha-1,2-mannosidase</fullName>
        <ecNumber evidence="1">3.2.1.113</ecNumber>
    </submittedName>
</protein>
<accession>A0ACC1IPE7</accession>
<name>A0ACC1IPE7_9FUNG</name>
<comment type="caution">
    <text evidence="1">The sequence shown here is derived from an EMBL/GenBank/DDBJ whole genome shotgun (WGS) entry which is preliminary data.</text>
</comment>
<evidence type="ECO:0000313" key="1">
    <source>
        <dbReference type="EMBL" id="KAJ1898343.1"/>
    </source>
</evidence>
<proteinExistence type="predicted"/>
<sequence>MFSLSLRRLLGTRNKRILLFLLLLASLAFIYHSHSRNNSETFENETAAPPPNPWLKFADHLPTEEYDALLTARASRPSPWTSLTMPNWQATEAQQLSLNRIIRNALQHPEATQEIWQARQDRVVDATKYAWDAYRRNAFGCDEYHPISRTGTNNTRQGVGYFVADVLDTLLLMGLVKEYNEGRNFLVHHVSYDQPGVVSLFETTIRVLGGLLAAFHWSGESDHGLLDLATDLGLRLAKSMNTSTGIPPETAILRSDGMPYASLSSTAEVATLQLEFRYLSKLTHHTEFRTAVDRIMDVLLQASKYDGLVPIYVNAQTGQFAGDDIRLGSRGDSYYEYLLKQWMQTGQTEPRYREEYDRAMDGVKKFLVEVTPMQNLTYIGELTGLLSGAPAFKPKMDHLVCFLGGNLALGATKGKPLSQVSPLDISARDREDLILARELTETCVRMYLDMPLGLSPEIAHFRQSPASPDDPNQGDILVHQADRHNILRPETIESLLLLWRITGEEKWREYGWVIFENFEKWAKMDNGGGFTGLRDVTEVPPKREDKMETFFLAETLKYFYLLFGSDEKVPLTKYVFNTEAHPLPMFSWE</sequence>
<dbReference type="Proteomes" id="UP001150581">
    <property type="component" value="Unassembled WGS sequence"/>
</dbReference>
<keyword evidence="1" id="KW-0326">Glycosidase</keyword>
<gene>
    <name evidence="1" type="primary">MNS1</name>
    <name evidence="1" type="ORF">LPJ66_002814</name>
</gene>
<dbReference type="EC" id="3.2.1.113" evidence="1"/>
<dbReference type="EMBL" id="JANBPG010000246">
    <property type="protein sequence ID" value="KAJ1898343.1"/>
    <property type="molecule type" value="Genomic_DNA"/>
</dbReference>
<organism evidence="1 2">
    <name type="scientific">Kickxella alabastrina</name>
    <dbReference type="NCBI Taxonomy" id="61397"/>
    <lineage>
        <taxon>Eukaryota</taxon>
        <taxon>Fungi</taxon>
        <taxon>Fungi incertae sedis</taxon>
        <taxon>Zoopagomycota</taxon>
        <taxon>Kickxellomycotina</taxon>
        <taxon>Kickxellomycetes</taxon>
        <taxon>Kickxellales</taxon>
        <taxon>Kickxellaceae</taxon>
        <taxon>Kickxella</taxon>
    </lineage>
</organism>
<keyword evidence="2" id="KW-1185">Reference proteome</keyword>
<reference evidence="1" key="1">
    <citation type="submission" date="2022-07" db="EMBL/GenBank/DDBJ databases">
        <title>Phylogenomic reconstructions and comparative analyses of Kickxellomycotina fungi.</title>
        <authorList>
            <person name="Reynolds N.K."/>
            <person name="Stajich J.E."/>
            <person name="Barry K."/>
            <person name="Grigoriev I.V."/>
            <person name="Crous P."/>
            <person name="Smith M.E."/>
        </authorList>
    </citation>
    <scope>NUCLEOTIDE SEQUENCE</scope>
    <source>
        <strain evidence="1">Benny 63K</strain>
    </source>
</reference>
<keyword evidence="1" id="KW-0378">Hydrolase</keyword>